<sequence length="125" mass="14293">MCCPLFLPPPPPSSLIYVFLRAKSPGVLSLRCSLKIQVNLPHGRSDGDIGWWKDLNFVTTLPYVRDRAVECYFWALGVYFEPQYSQICIMLAKIIAMIMVVDDTYDAYGTVEELAAYTDVIQRYE</sequence>
<organism evidence="5 6">
    <name type="scientific">Datura stramonium</name>
    <name type="common">Jimsonweed</name>
    <name type="synonym">Common thornapple</name>
    <dbReference type="NCBI Taxonomy" id="4076"/>
    <lineage>
        <taxon>Eukaryota</taxon>
        <taxon>Viridiplantae</taxon>
        <taxon>Streptophyta</taxon>
        <taxon>Embryophyta</taxon>
        <taxon>Tracheophyta</taxon>
        <taxon>Spermatophyta</taxon>
        <taxon>Magnoliopsida</taxon>
        <taxon>eudicotyledons</taxon>
        <taxon>Gunneridae</taxon>
        <taxon>Pentapetalae</taxon>
        <taxon>asterids</taxon>
        <taxon>lamiids</taxon>
        <taxon>Solanales</taxon>
        <taxon>Solanaceae</taxon>
        <taxon>Solanoideae</taxon>
        <taxon>Datureae</taxon>
        <taxon>Datura</taxon>
    </lineage>
</organism>
<dbReference type="EMBL" id="JACEIK010000679">
    <property type="protein sequence ID" value="MCD7460820.1"/>
    <property type="molecule type" value="Genomic_DNA"/>
</dbReference>
<proteinExistence type="predicted"/>
<evidence type="ECO:0000313" key="6">
    <source>
        <dbReference type="Proteomes" id="UP000823775"/>
    </source>
</evidence>
<evidence type="ECO:0000256" key="2">
    <source>
        <dbReference type="ARBA" id="ARBA00022842"/>
    </source>
</evidence>
<accession>A0ABS8SP89</accession>
<keyword evidence="1" id="KW-0479">Metal-binding</keyword>
<evidence type="ECO:0000259" key="4">
    <source>
        <dbReference type="Pfam" id="PF03936"/>
    </source>
</evidence>
<dbReference type="InterPro" id="IPR008949">
    <property type="entry name" value="Isoprenoid_synthase_dom_sf"/>
</dbReference>
<evidence type="ECO:0000256" key="3">
    <source>
        <dbReference type="ARBA" id="ARBA00023239"/>
    </source>
</evidence>
<reference evidence="5 6" key="1">
    <citation type="journal article" date="2021" name="BMC Genomics">
        <title>Datura genome reveals duplications of psychoactive alkaloid biosynthetic genes and high mutation rate following tissue culture.</title>
        <authorList>
            <person name="Rajewski A."/>
            <person name="Carter-House D."/>
            <person name="Stajich J."/>
            <person name="Litt A."/>
        </authorList>
    </citation>
    <scope>NUCLEOTIDE SEQUENCE [LARGE SCALE GENOMIC DNA]</scope>
    <source>
        <strain evidence="5">AR-01</strain>
    </source>
</reference>
<dbReference type="SUPFAM" id="SSF48576">
    <property type="entry name" value="Terpenoid synthases"/>
    <property type="match status" value="1"/>
</dbReference>
<dbReference type="PANTHER" id="PTHR31225:SF93">
    <property type="entry name" value="ALPHA-HUMULENE_(-)-(E)-BETA-CARYOPHYLLENE SYNTHASE"/>
    <property type="match status" value="1"/>
</dbReference>
<dbReference type="Gene3D" id="1.10.600.10">
    <property type="entry name" value="Farnesyl Diphosphate Synthase"/>
    <property type="match status" value="1"/>
</dbReference>
<evidence type="ECO:0000313" key="5">
    <source>
        <dbReference type="EMBL" id="MCD7460820.1"/>
    </source>
</evidence>
<dbReference type="Proteomes" id="UP000823775">
    <property type="component" value="Unassembled WGS sequence"/>
</dbReference>
<keyword evidence="3" id="KW-0456">Lyase</keyword>
<keyword evidence="6" id="KW-1185">Reference proteome</keyword>
<dbReference type="Pfam" id="PF03936">
    <property type="entry name" value="Terpene_synth_C"/>
    <property type="match status" value="1"/>
</dbReference>
<dbReference type="InterPro" id="IPR050148">
    <property type="entry name" value="Terpene_synthase-like"/>
</dbReference>
<comment type="caution">
    <text evidence="5">The sequence shown here is derived from an EMBL/GenBank/DDBJ whole genome shotgun (WGS) entry which is preliminary data.</text>
</comment>
<dbReference type="PANTHER" id="PTHR31225">
    <property type="entry name" value="OS04G0344100 PROTEIN-RELATED"/>
    <property type="match status" value="1"/>
</dbReference>
<gene>
    <name evidence="5" type="ORF">HAX54_044499</name>
</gene>
<evidence type="ECO:0000256" key="1">
    <source>
        <dbReference type="ARBA" id="ARBA00022723"/>
    </source>
</evidence>
<keyword evidence="2" id="KW-0460">Magnesium</keyword>
<dbReference type="InterPro" id="IPR005630">
    <property type="entry name" value="Terpene_synthase_metal-bd"/>
</dbReference>
<feature type="domain" description="Terpene synthase metal-binding" evidence="4">
    <location>
        <begin position="53"/>
        <end position="124"/>
    </location>
</feature>
<name>A0ABS8SP89_DATST</name>
<protein>
    <recommendedName>
        <fullName evidence="4">Terpene synthase metal-binding domain-containing protein</fullName>
    </recommendedName>
</protein>